<evidence type="ECO:0000256" key="2">
    <source>
        <dbReference type="ARBA" id="ARBA00022801"/>
    </source>
</evidence>
<evidence type="ECO:0000256" key="1">
    <source>
        <dbReference type="ARBA" id="ARBA00006096"/>
    </source>
</evidence>
<reference evidence="3" key="1">
    <citation type="submission" date="2020-09" db="EMBL/GenBank/DDBJ databases">
        <title>Iningainema tapete sp. nov. (Scytonemataceae, Cyanobacteria) from greenhouses in central Florida (USA) produces two types of nodularin with biosynthetic potential for microcystin-LR and anabaenopeptins.</title>
        <authorList>
            <person name="Berthold D.E."/>
            <person name="Lefler F.W."/>
            <person name="Huang I.-S."/>
            <person name="Abdulla H."/>
            <person name="Zimba P.V."/>
            <person name="Laughinghouse H.D. IV."/>
        </authorList>
    </citation>
    <scope>NUCLEOTIDE SEQUENCE</scope>
    <source>
        <strain evidence="3">BLCCT55</strain>
    </source>
</reference>
<dbReference type="GO" id="GO:0000270">
    <property type="term" value="P:peptidoglycan metabolic process"/>
    <property type="evidence" value="ECO:0007669"/>
    <property type="project" value="TreeGrafter"/>
</dbReference>
<keyword evidence="3" id="KW-0121">Carboxypeptidase</keyword>
<dbReference type="InterPro" id="IPR012338">
    <property type="entry name" value="Beta-lactam/transpept-like"/>
</dbReference>
<accession>A0A8J7C477</accession>
<gene>
    <name evidence="3" type="ORF">ICL16_02705</name>
</gene>
<dbReference type="RefSeq" id="WP_190825354.1">
    <property type="nucleotide sequence ID" value="NZ_CAWPPI010000013.1"/>
</dbReference>
<keyword evidence="2" id="KW-0378">Hydrolase</keyword>
<evidence type="ECO:0000313" key="4">
    <source>
        <dbReference type="Proteomes" id="UP000629098"/>
    </source>
</evidence>
<dbReference type="EMBL" id="JACXAE010000013">
    <property type="protein sequence ID" value="MBD2771059.1"/>
    <property type="molecule type" value="Genomic_DNA"/>
</dbReference>
<dbReference type="SUPFAM" id="SSF56601">
    <property type="entry name" value="beta-lactamase/transpeptidase-like"/>
    <property type="match status" value="1"/>
</dbReference>
<dbReference type="PANTHER" id="PTHR30023">
    <property type="entry name" value="D-ALANYL-D-ALANINE CARBOXYPEPTIDASE"/>
    <property type="match status" value="1"/>
</dbReference>
<dbReference type="Gene3D" id="3.50.80.20">
    <property type="entry name" value="D-Ala-D-Ala carboxypeptidase C, peptidase S13"/>
    <property type="match status" value="1"/>
</dbReference>
<comment type="caution">
    <text evidence="3">The sequence shown here is derived from an EMBL/GenBank/DDBJ whole genome shotgun (WGS) entry which is preliminary data.</text>
</comment>
<keyword evidence="4" id="KW-1185">Reference proteome</keyword>
<organism evidence="3 4">
    <name type="scientific">Iningainema tapete BLCC-T55</name>
    <dbReference type="NCBI Taxonomy" id="2748662"/>
    <lineage>
        <taxon>Bacteria</taxon>
        <taxon>Bacillati</taxon>
        <taxon>Cyanobacteriota</taxon>
        <taxon>Cyanophyceae</taxon>
        <taxon>Nostocales</taxon>
        <taxon>Scytonemataceae</taxon>
        <taxon>Iningainema tapete</taxon>
    </lineage>
</organism>
<dbReference type="GO" id="GO:0006508">
    <property type="term" value="P:proteolysis"/>
    <property type="evidence" value="ECO:0007669"/>
    <property type="project" value="InterPro"/>
</dbReference>
<protein>
    <submittedName>
        <fullName evidence="3">D-alanyl-D-alanine carboxypeptidase</fullName>
    </submittedName>
</protein>
<evidence type="ECO:0000313" key="3">
    <source>
        <dbReference type="EMBL" id="MBD2771059.1"/>
    </source>
</evidence>
<dbReference type="Proteomes" id="UP000629098">
    <property type="component" value="Unassembled WGS sequence"/>
</dbReference>
<dbReference type="Gene3D" id="3.40.710.10">
    <property type="entry name" value="DD-peptidase/beta-lactamase superfamily"/>
    <property type="match status" value="1"/>
</dbReference>
<keyword evidence="3" id="KW-0645">Protease</keyword>
<proteinExistence type="inferred from homology"/>
<dbReference type="AlphaFoldDB" id="A0A8J7C477"/>
<dbReference type="PANTHER" id="PTHR30023:SF0">
    <property type="entry name" value="PENICILLIN-SENSITIVE CARBOXYPEPTIDASE A"/>
    <property type="match status" value="1"/>
</dbReference>
<dbReference type="InterPro" id="IPR000667">
    <property type="entry name" value="Peptidase_S13"/>
</dbReference>
<dbReference type="Pfam" id="PF02113">
    <property type="entry name" value="Peptidase_S13"/>
    <property type="match status" value="2"/>
</dbReference>
<dbReference type="GO" id="GO:0004185">
    <property type="term" value="F:serine-type carboxypeptidase activity"/>
    <property type="evidence" value="ECO:0007669"/>
    <property type="project" value="InterPro"/>
</dbReference>
<comment type="similarity">
    <text evidence="1">Belongs to the peptidase S13 family.</text>
</comment>
<dbReference type="PRINTS" id="PR00922">
    <property type="entry name" value="DADACBPTASE3"/>
</dbReference>
<sequence>MLELVGSGMVSLWLSMAGVEVKPIEALDVLAWQSSPGFVVAADPKPVGAFVVQEYFKQLLSLKLVPPNQIESQGIWMQSGPMLMANHQGTTPMPAASITKVATTLVALKNLGPEHQFQTLVSATGPVKNGVLQGDLVIIGGGDPLFVWEEAIAIGNSLNQMGIKQVKGNLVITGNFAMNFQRHPQLAGQMLKQALSSATWSRSAKFSHSLMPKGTPKPQVTIAGNVIVPHQVSSPQTVLIRHHSLPLKQLIKEMNVFSNNEMAQMLAEAVGGASVVQYQAAKLARVPFAEIQLINGSGLGKENRISPRAACAMFMVLQREAMSHQLTLADLFPVSGFDKRGTMHGRHMPVTTVFKTGTLNDVSALAGVIPTRDRGLVWFAIMNRGFSVSAFRNQQDQLLQHLVKQLQVSPGIPTALNSHSPIGSVPTLGAVNRNEIVYGG</sequence>
<name>A0A8J7C477_9CYAN</name>